<organism evidence="2 3">
    <name type="scientific">Nonomuraea dietziae</name>
    <dbReference type="NCBI Taxonomy" id="65515"/>
    <lineage>
        <taxon>Bacteria</taxon>
        <taxon>Bacillati</taxon>
        <taxon>Actinomycetota</taxon>
        <taxon>Actinomycetes</taxon>
        <taxon>Streptosporangiales</taxon>
        <taxon>Streptosporangiaceae</taxon>
        <taxon>Nonomuraea</taxon>
    </lineage>
</organism>
<evidence type="ECO:0000313" key="3">
    <source>
        <dbReference type="Proteomes" id="UP000579945"/>
    </source>
</evidence>
<protein>
    <recommendedName>
        <fullName evidence="4">Amidotransferase</fullName>
    </recommendedName>
</protein>
<dbReference type="Proteomes" id="UP000579945">
    <property type="component" value="Unassembled WGS sequence"/>
</dbReference>
<keyword evidence="3" id="KW-1185">Reference proteome</keyword>
<evidence type="ECO:0000313" key="2">
    <source>
        <dbReference type="EMBL" id="MBB3732249.1"/>
    </source>
</evidence>
<dbReference type="GeneID" id="95394296"/>
<comment type="caution">
    <text evidence="2">The sequence shown here is derived from an EMBL/GenBank/DDBJ whole genome shotgun (WGS) entry which is preliminary data.</text>
</comment>
<reference evidence="2 3" key="1">
    <citation type="submission" date="2020-08" db="EMBL/GenBank/DDBJ databases">
        <title>Sequencing the genomes of 1000 actinobacteria strains.</title>
        <authorList>
            <person name="Klenk H.-P."/>
        </authorList>
    </citation>
    <scope>NUCLEOTIDE SEQUENCE [LARGE SCALE GENOMIC DNA]</scope>
    <source>
        <strain evidence="2 3">DSM 44320</strain>
    </source>
</reference>
<accession>A0A7W5YU34</accession>
<name>A0A7W5YU34_9ACTN</name>
<keyword evidence="1" id="KW-0472">Membrane</keyword>
<proteinExistence type="predicted"/>
<keyword evidence="1" id="KW-1133">Transmembrane helix</keyword>
<dbReference type="AlphaFoldDB" id="A0A7W5YU34"/>
<dbReference type="RefSeq" id="WP_183660656.1">
    <property type="nucleotide sequence ID" value="NZ_BAAAXX010000044.1"/>
</dbReference>
<gene>
    <name evidence="2" type="ORF">FHR33_008109</name>
</gene>
<evidence type="ECO:0000256" key="1">
    <source>
        <dbReference type="SAM" id="Phobius"/>
    </source>
</evidence>
<keyword evidence="1" id="KW-0812">Transmembrane</keyword>
<dbReference type="EMBL" id="JACIBV010000001">
    <property type="protein sequence ID" value="MBB3732249.1"/>
    <property type="molecule type" value="Genomic_DNA"/>
</dbReference>
<sequence length="51" mass="5284">MSDNWTAIAMVFIGLFLVGGVVSLFKQGLKIGAVVCGIGAAMALTAGVLWW</sequence>
<feature type="transmembrane region" description="Helical" evidence="1">
    <location>
        <begin position="6"/>
        <end position="25"/>
    </location>
</feature>
<feature type="transmembrane region" description="Helical" evidence="1">
    <location>
        <begin position="32"/>
        <end position="50"/>
    </location>
</feature>
<evidence type="ECO:0008006" key="4">
    <source>
        <dbReference type="Google" id="ProtNLM"/>
    </source>
</evidence>